<protein>
    <submittedName>
        <fullName evidence="1">Uncharacterized protein</fullName>
    </submittedName>
</protein>
<keyword evidence="2" id="KW-1185">Reference proteome</keyword>
<dbReference type="RefSeq" id="WP_345620242.1">
    <property type="nucleotide sequence ID" value="NZ_BAABIG010000025.1"/>
</dbReference>
<accession>A0ABP9BZB6</accession>
<proteinExistence type="predicted"/>
<name>A0ABP9BZB6_9ACTN</name>
<reference evidence="2" key="1">
    <citation type="journal article" date="2019" name="Int. J. Syst. Evol. Microbiol.">
        <title>The Global Catalogue of Microorganisms (GCM) 10K type strain sequencing project: providing services to taxonomists for standard genome sequencing and annotation.</title>
        <authorList>
            <consortium name="The Broad Institute Genomics Platform"/>
            <consortium name="The Broad Institute Genome Sequencing Center for Infectious Disease"/>
            <person name="Wu L."/>
            <person name="Ma J."/>
        </authorList>
    </citation>
    <scope>NUCLEOTIDE SEQUENCE [LARGE SCALE GENOMIC DNA]</scope>
    <source>
        <strain evidence="2">JCM 18081</strain>
    </source>
</reference>
<dbReference type="Proteomes" id="UP001501265">
    <property type="component" value="Unassembled WGS sequence"/>
</dbReference>
<evidence type="ECO:0000313" key="2">
    <source>
        <dbReference type="Proteomes" id="UP001501265"/>
    </source>
</evidence>
<evidence type="ECO:0000313" key="1">
    <source>
        <dbReference type="EMBL" id="GAA4800737.1"/>
    </source>
</evidence>
<organism evidence="1 2">
    <name type="scientific">Streptomyces ziwulingensis</name>
    <dbReference type="NCBI Taxonomy" id="1045501"/>
    <lineage>
        <taxon>Bacteria</taxon>
        <taxon>Bacillati</taxon>
        <taxon>Actinomycetota</taxon>
        <taxon>Actinomycetes</taxon>
        <taxon>Kitasatosporales</taxon>
        <taxon>Streptomycetaceae</taxon>
        <taxon>Streptomyces</taxon>
    </lineage>
</organism>
<sequence>MPLDEHEGLPARWLMVPAGVEIDLGPAYPPRPCGEVTAGRTPRHPADDDLARHAAVCRHCGARRGADPPSRHRS</sequence>
<dbReference type="EMBL" id="BAABIG010000025">
    <property type="protein sequence ID" value="GAA4800737.1"/>
    <property type="molecule type" value="Genomic_DNA"/>
</dbReference>
<gene>
    <name evidence="1" type="ORF">GCM10023220_31590</name>
</gene>
<comment type="caution">
    <text evidence="1">The sequence shown here is derived from an EMBL/GenBank/DDBJ whole genome shotgun (WGS) entry which is preliminary data.</text>
</comment>